<sequence>MTSVTRTLHTSPVRSLPRYVVMVISTQLHFQASQEFWREMERNHSRVCKEKKFLVHQFASACNYYWCLVSTREINRYTSWSSAIHVFHTSATTLPP</sequence>
<name>A0AAW0TRR0_SCYPA</name>
<dbReference type="AlphaFoldDB" id="A0AAW0TRR0"/>
<keyword evidence="2" id="KW-1185">Reference proteome</keyword>
<reference evidence="1 2" key="1">
    <citation type="submission" date="2023-03" db="EMBL/GenBank/DDBJ databases">
        <title>High-quality genome of Scylla paramamosain provides insights in environmental adaptation.</title>
        <authorList>
            <person name="Zhang L."/>
        </authorList>
    </citation>
    <scope>NUCLEOTIDE SEQUENCE [LARGE SCALE GENOMIC DNA]</scope>
    <source>
        <strain evidence="1">LZ_2023a</strain>
        <tissue evidence="1">Muscle</tissue>
    </source>
</reference>
<proteinExistence type="predicted"/>
<protein>
    <submittedName>
        <fullName evidence="1">Uncharacterized protein</fullName>
    </submittedName>
</protein>
<accession>A0AAW0TRR0</accession>
<dbReference type="EMBL" id="JARAKH010000028">
    <property type="protein sequence ID" value="KAK8389272.1"/>
    <property type="molecule type" value="Genomic_DNA"/>
</dbReference>
<comment type="caution">
    <text evidence="1">The sequence shown here is derived from an EMBL/GenBank/DDBJ whole genome shotgun (WGS) entry which is preliminary data.</text>
</comment>
<organism evidence="1 2">
    <name type="scientific">Scylla paramamosain</name>
    <name type="common">Mud crab</name>
    <dbReference type="NCBI Taxonomy" id="85552"/>
    <lineage>
        <taxon>Eukaryota</taxon>
        <taxon>Metazoa</taxon>
        <taxon>Ecdysozoa</taxon>
        <taxon>Arthropoda</taxon>
        <taxon>Crustacea</taxon>
        <taxon>Multicrustacea</taxon>
        <taxon>Malacostraca</taxon>
        <taxon>Eumalacostraca</taxon>
        <taxon>Eucarida</taxon>
        <taxon>Decapoda</taxon>
        <taxon>Pleocyemata</taxon>
        <taxon>Brachyura</taxon>
        <taxon>Eubrachyura</taxon>
        <taxon>Portunoidea</taxon>
        <taxon>Portunidae</taxon>
        <taxon>Portuninae</taxon>
        <taxon>Scylla</taxon>
    </lineage>
</organism>
<evidence type="ECO:0000313" key="1">
    <source>
        <dbReference type="EMBL" id="KAK8389272.1"/>
    </source>
</evidence>
<evidence type="ECO:0000313" key="2">
    <source>
        <dbReference type="Proteomes" id="UP001487740"/>
    </source>
</evidence>
<dbReference type="Proteomes" id="UP001487740">
    <property type="component" value="Unassembled WGS sequence"/>
</dbReference>
<gene>
    <name evidence="1" type="ORF">O3P69_020901</name>
</gene>